<evidence type="ECO:0008006" key="4">
    <source>
        <dbReference type="Google" id="ProtNLM"/>
    </source>
</evidence>
<feature type="transmembrane region" description="Helical" evidence="1">
    <location>
        <begin position="145"/>
        <end position="170"/>
    </location>
</feature>
<organism evidence="2 3">
    <name type="scientific">Digitaria exilis</name>
    <dbReference type="NCBI Taxonomy" id="1010633"/>
    <lineage>
        <taxon>Eukaryota</taxon>
        <taxon>Viridiplantae</taxon>
        <taxon>Streptophyta</taxon>
        <taxon>Embryophyta</taxon>
        <taxon>Tracheophyta</taxon>
        <taxon>Spermatophyta</taxon>
        <taxon>Magnoliopsida</taxon>
        <taxon>Liliopsida</taxon>
        <taxon>Poales</taxon>
        <taxon>Poaceae</taxon>
        <taxon>PACMAD clade</taxon>
        <taxon>Panicoideae</taxon>
        <taxon>Panicodae</taxon>
        <taxon>Paniceae</taxon>
        <taxon>Anthephorinae</taxon>
        <taxon>Digitaria</taxon>
    </lineage>
</organism>
<protein>
    <recommendedName>
        <fullName evidence="4">Transmembrane protein</fullName>
    </recommendedName>
</protein>
<keyword evidence="3" id="KW-1185">Reference proteome</keyword>
<dbReference type="EMBL" id="JACEFO010002027">
    <property type="protein sequence ID" value="KAF8688739.1"/>
    <property type="molecule type" value="Genomic_DNA"/>
</dbReference>
<accession>A0A835EHA7</accession>
<name>A0A835EHA7_9POAL</name>
<comment type="caution">
    <text evidence="2">The sequence shown here is derived from an EMBL/GenBank/DDBJ whole genome shotgun (WGS) entry which is preliminary data.</text>
</comment>
<keyword evidence="1" id="KW-1133">Transmembrane helix</keyword>
<sequence length="183" mass="19586">MRGSCCGACARLWRWSSLSSASPRRLSSLSPCLFSPPGQLRRPCSYSNSLSRSVAFPFQEGANQTNQPNALQGCARTEEEAADLQESSELLLVSASAQVLAATATLLVLVLPLALVAFMVGSYTAGRAADLVWMLLAYHGRVHGVAAFNYWVFYALALLLIMITAIFVIARPPPAARPAPSQA</sequence>
<gene>
    <name evidence="2" type="ORF">HU200_042217</name>
</gene>
<keyword evidence="1" id="KW-0812">Transmembrane</keyword>
<evidence type="ECO:0000256" key="1">
    <source>
        <dbReference type="SAM" id="Phobius"/>
    </source>
</evidence>
<dbReference type="Proteomes" id="UP000636709">
    <property type="component" value="Unassembled WGS sequence"/>
</dbReference>
<dbReference type="AlphaFoldDB" id="A0A835EHA7"/>
<keyword evidence="1" id="KW-0472">Membrane</keyword>
<evidence type="ECO:0000313" key="2">
    <source>
        <dbReference type="EMBL" id="KAF8688739.1"/>
    </source>
</evidence>
<evidence type="ECO:0000313" key="3">
    <source>
        <dbReference type="Proteomes" id="UP000636709"/>
    </source>
</evidence>
<proteinExistence type="predicted"/>
<feature type="transmembrane region" description="Helical" evidence="1">
    <location>
        <begin position="99"/>
        <end position="125"/>
    </location>
</feature>
<reference evidence="2" key="1">
    <citation type="submission" date="2020-07" db="EMBL/GenBank/DDBJ databases">
        <title>Genome sequence and genetic diversity analysis of an under-domesticated orphan crop, white fonio (Digitaria exilis).</title>
        <authorList>
            <person name="Bennetzen J.L."/>
            <person name="Chen S."/>
            <person name="Ma X."/>
            <person name="Wang X."/>
            <person name="Yssel A.E.J."/>
            <person name="Chaluvadi S.R."/>
            <person name="Johnson M."/>
            <person name="Gangashetty P."/>
            <person name="Hamidou F."/>
            <person name="Sanogo M.D."/>
            <person name="Zwaenepoel A."/>
            <person name="Wallace J."/>
            <person name="Van De Peer Y."/>
            <person name="Van Deynze A."/>
        </authorList>
    </citation>
    <scope>NUCLEOTIDE SEQUENCE</scope>
    <source>
        <tissue evidence="2">Leaves</tissue>
    </source>
</reference>